<keyword evidence="2" id="KW-1185">Reference proteome</keyword>
<dbReference type="EMBL" id="BAGZ01000008">
    <property type="protein sequence ID" value="GAB78363.1"/>
    <property type="molecule type" value="Genomic_DNA"/>
</dbReference>
<comment type="caution">
    <text evidence="1">The sequence shown here is derived from an EMBL/GenBank/DDBJ whole genome shotgun (WGS) entry which is preliminary data.</text>
</comment>
<reference evidence="1 2" key="1">
    <citation type="submission" date="2012-08" db="EMBL/GenBank/DDBJ databases">
        <title>Whole genome shotgun sequence of Austwickia chelonae NBRC 105200.</title>
        <authorList>
            <person name="Yoshida I."/>
            <person name="Hosoyama A."/>
            <person name="Tsuchikane K."/>
            <person name="Katsumata H."/>
            <person name="Ando Y."/>
            <person name="Ohji S."/>
            <person name="Hamada M."/>
            <person name="Tamura T."/>
            <person name="Yamazoe A."/>
            <person name="Yamazaki S."/>
            <person name="Fujita N."/>
        </authorList>
    </citation>
    <scope>NUCLEOTIDE SEQUENCE [LARGE SCALE GENOMIC DNA]</scope>
    <source>
        <strain evidence="1 2">NBRC 105200</strain>
    </source>
</reference>
<dbReference type="STRING" id="100225.SAMN05421595_0880"/>
<dbReference type="InterPro" id="IPR019639">
    <property type="entry name" value="DUF2505"/>
</dbReference>
<dbReference type="AlphaFoldDB" id="K6V809"/>
<sequence>MRLSVRLTYPAAPETVAEMFADEGFHRALCTATGDAQATITVESQGPGLSVTTARRLSTDGLPDMMKSFVGSTVTAVQRTRWSAPAADGRRDGQVEVEVRGTPVRLSAQAVLFPEGERTCVSYVGDLTAKVPLMGAAVERATEPLVRSALEAEQQVGETWLRERSQG</sequence>
<name>K6V809_9MICO</name>
<dbReference type="RefSeq" id="WP_006503118.1">
    <property type="nucleotide sequence ID" value="NZ_BAGZ01000008.1"/>
</dbReference>
<gene>
    <name evidence="1" type="ORF">AUCHE_08_06100</name>
</gene>
<evidence type="ECO:0008006" key="3">
    <source>
        <dbReference type="Google" id="ProtNLM"/>
    </source>
</evidence>
<evidence type="ECO:0000313" key="1">
    <source>
        <dbReference type="EMBL" id="GAB78363.1"/>
    </source>
</evidence>
<dbReference type="Pfam" id="PF10698">
    <property type="entry name" value="DUF2505"/>
    <property type="match status" value="1"/>
</dbReference>
<organism evidence="1 2">
    <name type="scientific">Austwickia chelonae NBRC 105200</name>
    <dbReference type="NCBI Taxonomy" id="1184607"/>
    <lineage>
        <taxon>Bacteria</taxon>
        <taxon>Bacillati</taxon>
        <taxon>Actinomycetota</taxon>
        <taxon>Actinomycetes</taxon>
        <taxon>Micrococcales</taxon>
        <taxon>Dermatophilaceae</taxon>
        <taxon>Austwickia</taxon>
    </lineage>
</organism>
<protein>
    <recommendedName>
        <fullName evidence="3">DUF2505 domain-containing protein</fullName>
    </recommendedName>
</protein>
<dbReference type="Proteomes" id="UP000008495">
    <property type="component" value="Unassembled WGS sequence"/>
</dbReference>
<evidence type="ECO:0000313" key="2">
    <source>
        <dbReference type="Proteomes" id="UP000008495"/>
    </source>
</evidence>
<accession>K6V809</accession>
<dbReference type="eggNOG" id="COG3832">
    <property type="taxonomic scope" value="Bacteria"/>
</dbReference>
<proteinExistence type="predicted"/>